<feature type="region of interest" description="Disordered" evidence="2">
    <location>
        <begin position="13"/>
        <end position="36"/>
    </location>
</feature>
<organism evidence="3 4">
    <name type="scientific">Symbiodinium pilosum</name>
    <name type="common">Dinoflagellate</name>
    <dbReference type="NCBI Taxonomy" id="2952"/>
    <lineage>
        <taxon>Eukaryota</taxon>
        <taxon>Sar</taxon>
        <taxon>Alveolata</taxon>
        <taxon>Dinophyceae</taxon>
        <taxon>Suessiales</taxon>
        <taxon>Symbiodiniaceae</taxon>
        <taxon>Symbiodinium</taxon>
    </lineage>
</organism>
<feature type="compositionally biased region" description="Basic and acidic residues" evidence="2">
    <location>
        <begin position="26"/>
        <end position="36"/>
    </location>
</feature>
<accession>A0A812S947</accession>
<dbReference type="EMBL" id="CAJNIZ010023093">
    <property type="protein sequence ID" value="CAE7466321.1"/>
    <property type="molecule type" value="Genomic_DNA"/>
</dbReference>
<dbReference type="Proteomes" id="UP000649617">
    <property type="component" value="Unassembled WGS sequence"/>
</dbReference>
<evidence type="ECO:0000256" key="1">
    <source>
        <dbReference type="SAM" id="Coils"/>
    </source>
</evidence>
<feature type="non-terminal residue" evidence="3">
    <location>
        <position position="1"/>
    </location>
</feature>
<gene>
    <name evidence="3" type="ORF">SPIL2461_LOCUS11719</name>
</gene>
<comment type="caution">
    <text evidence="3">The sequence shown here is derived from an EMBL/GenBank/DDBJ whole genome shotgun (WGS) entry which is preliminary data.</text>
</comment>
<name>A0A812S947_SYMPI</name>
<proteinExistence type="predicted"/>
<evidence type="ECO:0000313" key="4">
    <source>
        <dbReference type="Proteomes" id="UP000649617"/>
    </source>
</evidence>
<evidence type="ECO:0000313" key="3">
    <source>
        <dbReference type="EMBL" id="CAE7466321.1"/>
    </source>
</evidence>
<feature type="coiled-coil region" evidence="1">
    <location>
        <begin position="49"/>
        <end position="76"/>
    </location>
</feature>
<dbReference type="AlphaFoldDB" id="A0A812S947"/>
<reference evidence="3" key="1">
    <citation type="submission" date="2021-02" db="EMBL/GenBank/DDBJ databases">
        <authorList>
            <person name="Dougan E. K."/>
            <person name="Rhodes N."/>
            <person name="Thang M."/>
            <person name="Chan C."/>
        </authorList>
    </citation>
    <scope>NUCLEOTIDE SEQUENCE</scope>
</reference>
<sequence>RSALVQILERFAMPPKKRPAAGPLEEPSRKVAKEESPWELQLQLAIRQQTTAQDRLEMAQGDLKKAKAKKNAKKEVQAAEKKVAAGPAQELPTPTSTKLVKPNLAEFKADELLDVKAFQDFVAPNTTTDRPLFLRQHLLNVHKKAVEALQAEEIRLVSLVGCPGTGKTWCGWLVAYTLQKAFKKNTLHLTIRNSTVTVIANFEEKQQYEEVSWNGRMLKQATRIFIGVRQLIERGKDEEFAGVKFMGLLSGHGQEKITGKQLSLEVIQKLVLWSWREEEVATLCKKMKGKKDGLKLSDDAYKVCGGSVRTGSNDSNAEDASFAKGIMSARPEPRSDFVIKCIKENELAEFKGVANMYRRLSSINAGAAGSAFELLVHLFWRDAAAHRQKVELSLRRNDEDITKTLVDCTHFNAKPCSIEEYDKEKMVVSADLVGYFTPAAVESVLFRYKSADKTEALAIQISIALP</sequence>
<dbReference type="OrthoDB" id="421836at2759"/>
<keyword evidence="1" id="KW-0175">Coiled coil</keyword>
<evidence type="ECO:0000256" key="2">
    <source>
        <dbReference type="SAM" id="MobiDB-lite"/>
    </source>
</evidence>
<feature type="region of interest" description="Disordered" evidence="2">
    <location>
        <begin position="77"/>
        <end position="96"/>
    </location>
</feature>
<protein>
    <submittedName>
        <fullName evidence="3">Uncharacterized protein</fullName>
    </submittedName>
</protein>
<keyword evidence="4" id="KW-1185">Reference proteome</keyword>